<dbReference type="InterPro" id="IPR051682">
    <property type="entry name" value="Mito_Persulfide_Diox"/>
</dbReference>
<evidence type="ECO:0000313" key="3">
    <source>
        <dbReference type="Proteomes" id="UP001174909"/>
    </source>
</evidence>
<sequence length="145" mass="15977">MDLEVLPSGLKTVVSEKGGLEVRIYYLECLAQATYIISHEGAAFIVDPRRDVDVYIKDLAEHKLKLKGILETHFHADFVSGHCELARRTGATIYFGPGAASRTQFTIHEMKDGEVGGGYSYSSGYIIVGSYLKESLDSIFAPKDN</sequence>
<dbReference type="Gene3D" id="3.60.15.10">
    <property type="entry name" value="Ribonuclease Z/Hydroxyacylglutathione hydrolase-like"/>
    <property type="match status" value="1"/>
</dbReference>
<gene>
    <name evidence="2" type="ORF">GBAR_LOCUS15183</name>
</gene>
<dbReference type="PANTHER" id="PTHR43084">
    <property type="entry name" value="PERSULFIDE DIOXYGENASE ETHE1"/>
    <property type="match status" value="1"/>
</dbReference>
<dbReference type="SUPFAM" id="SSF56281">
    <property type="entry name" value="Metallo-hydrolase/oxidoreductase"/>
    <property type="match status" value="1"/>
</dbReference>
<dbReference type="GO" id="GO:0070813">
    <property type="term" value="P:hydrogen sulfide metabolic process"/>
    <property type="evidence" value="ECO:0007669"/>
    <property type="project" value="TreeGrafter"/>
</dbReference>
<dbReference type="GO" id="GO:0050313">
    <property type="term" value="F:sulfur dioxygenase activity"/>
    <property type="evidence" value="ECO:0007669"/>
    <property type="project" value="TreeGrafter"/>
</dbReference>
<name>A0AA35SD85_GEOBA</name>
<protein>
    <recommendedName>
        <fullName evidence="1">Metallo-beta-lactamase domain-containing protein</fullName>
    </recommendedName>
</protein>
<dbReference type="EMBL" id="CASHTH010002213">
    <property type="protein sequence ID" value="CAI8026436.1"/>
    <property type="molecule type" value="Genomic_DNA"/>
</dbReference>
<dbReference type="InterPro" id="IPR036866">
    <property type="entry name" value="RibonucZ/Hydroxyglut_hydro"/>
</dbReference>
<dbReference type="GO" id="GO:0006749">
    <property type="term" value="P:glutathione metabolic process"/>
    <property type="evidence" value="ECO:0007669"/>
    <property type="project" value="TreeGrafter"/>
</dbReference>
<dbReference type="Pfam" id="PF00753">
    <property type="entry name" value="Lactamase_B"/>
    <property type="match status" value="1"/>
</dbReference>
<dbReference type="InterPro" id="IPR001279">
    <property type="entry name" value="Metallo-B-lactamas"/>
</dbReference>
<dbReference type="PANTHER" id="PTHR43084:SF1">
    <property type="entry name" value="PERSULFIDE DIOXYGENASE ETHE1, MITOCHONDRIAL"/>
    <property type="match status" value="1"/>
</dbReference>
<accession>A0AA35SD85</accession>
<feature type="domain" description="Metallo-beta-lactamase" evidence="1">
    <location>
        <begin position="30"/>
        <end position="94"/>
    </location>
</feature>
<proteinExistence type="predicted"/>
<organism evidence="2 3">
    <name type="scientific">Geodia barretti</name>
    <name type="common">Barrett's horny sponge</name>
    <dbReference type="NCBI Taxonomy" id="519541"/>
    <lineage>
        <taxon>Eukaryota</taxon>
        <taxon>Metazoa</taxon>
        <taxon>Porifera</taxon>
        <taxon>Demospongiae</taxon>
        <taxon>Heteroscleromorpha</taxon>
        <taxon>Tetractinellida</taxon>
        <taxon>Astrophorina</taxon>
        <taxon>Geodiidae</taxon>
        <taxon>Geodia</taxon>
    </lineage>
</organism>
<evidence type="ECO:0000259" key="1">
    <source>
        <dbReference type="Pfam" id="PF00753"/>
    </source>
</evidence>
<reference evidence="2" key="1">
    <citation type="submission" date="2023-03" db="EMBL/GenBank/DDBJ databases">
        <authorList>
            <person name="Steffen K."/>
            <person name="Cardenas P."/>
        </authorList>
    </citation>
    <scope>NUCLEOTIDE SEQUENCE</scope>
</reference>
<comment type="caution">
    <text evidence="2">The sequence shown here is derived from an EMBL/GenBank/DDBJ whole genome shotgun (WGS) entry which is preliminary data.</text>
</comment>
<keyword evidence="3" id="KW-1185">Reference proteome</keyword>
<evidence type="ECO:0000313" key="2">
    <source>
        <dbReference type="EMBL" id="CAI8026436.1"/>
    </source>
</evidence>
<dbReference type="AlphaFoldDB" id="A0AA35SD85"/>
<dbReference type="Proteomes" id="UP001174909">
    <property type="component" value="Unassembled WGS sequence"/>
</dbReference>
<feature type="non-terminal residue" evidence="2">
    <location>
        <position position="1"/>
    </location>
</feature>